<keyword evidence="2" id="KW-0472">Membrane</keyword>
<feature type="region of interest" description="Disordered" evidence="1">
    <location>
        <begin position="68"/>
        <end position="90"/>
    </location>
</feature>
<evidence type="ECO:0000313" key="3">
    <source>
        <dbReference type="EMBL" id="MDU0325576.1"/>
    </source>
</evidence>
<evidence type="ECO:0000313" key="4">
    <source>
        <dbReference type="Proteomes" id="UP001256673"/>
    </source>
</evidence>
<reference evidence="3 4" key="1">
    <citation type="submission" date="2023-09" db="EMBL/GenBank/DDBJ databases">
        <title>Microbacterium fusihabitans sp. nov., Microbacterium phycihabitans sp. nov., and Microbacterium cervinum sp. nov., isolated from dried seaweeds of beach.</title>
        <authorList>
            <person name="Lee S.D."/>
        </authorList>
    </citation>
    <scope>NUCLEOTIDE SEQUENCE [LARGE SCALE GENOMIC DNA]</scope>
    <source>
        <strain evidence="3 4">KSW2-21</strain>
    </source>
</reference>
<dbReference type="RefSeq" id="WP_316000568.1">
    <property type="nucleotide sequence ID" value="NZ_JAWDIU010000001.1"/>
</dbReference>
<dbReference type="Proteomes" id="UP001256673">
    <property type="component" value="Unassembled WGS sequence"/>
</dbReference>
<keyword evidence="4" id="KW-1185">Reference proteome</keyword>
<comment type="caution">
    <text evidence="3">The sequence shown here is derived from an EMBL/GenBank/DDBJ whole genome shotgun (WGS) entry which is preliminary data.</text>
</comment>
<sequence length="90" mass="9775">MGAFGWIEYVFWAAIAVGIVVRLTIALVRRRRGREALRSALRPVMDAGAVQSAAYGWTPTTSTDLPAVYGSVLTGEGDDGRPRDLPDRRA</sequence>
<evidence type="ECO:0000256" key="2">
    <source>
        <dbReference type="SAM" id="Phobius"/>
    </source>
</evidence>
<accession>A0ABU3RRQ1</accession>
<proteinExistence type="predicted"/>
<gene>
    <name evidence="3" type="ORF">RWH43_02285</name>
</gene>
<name>A0ABU3RRQ1_9MICO</name>
<feature type="compositionally biased region" description="Basic and acidic residues" evidence="1">
    <location>
        <begin position="78"/>
        <end position="90"/>
    </location>
</feature>
<protein>
    <submittedName>
        <fullName evidence="3">Uncharacterized protein</fullName>
    </submittedName>
</protein>
<dbReference type="EMBL" id="JAWDIU010000001">
    <property type="protein sequence ID" value="MDU0325576.1"/>
    <property type="molecule type" value="Genomic_DNA"/>
</dbReference>
<feature type="transmembrane region" description="Helical" evidence="2">
    <location>
        <begin position="6"/>
        <end position="28"/>
    </location>
</feature>
<keyword evidence="2" id="KW-1133">Transmembrane helix</keyword>
<organism evidence="3 4">
    <name type="scientific">Microbacterium algihabitans</name>
    <dbReference type="NCBI Taxonomy" id="3075992"/>
    <lineage>
        <taxon>Bacteria</taxon>
        <taxon>Bacillati</taxon>
        <taxon>Actinomycetota</taxon>
        <taxon>Actinomycetes</taxon>
        <taxon>Micrococcales</taxon>
        <taxon>Microbacteriaceae</taxon>
        <taxon>Microbacterium</taxon>
    </lineage>
</organism>
<keyword evidence="2" id="KW-0812">Transmembrane</keyword>
<evidence type="ECO:0000256" key="1">
    <source>
        <dbReference type="SAM" id="MobiDB-lite"/>
    </source>
</evidence>